<dbReference type="InterPro" id="IPR014748">
    <property type="entry name" value="Enoyl-CoA_hydra_C"/>
</dbReference>
<dbReference type="GO" id="GO:0000062">
    <property type="term" value="F:fatty-acyl-CoA binding"/>
    <property type="evidence" value="ECO:0007669"/>
    <property type="project" value="InterPro"/>
</dbReference>
<dbReference type="Pfam" id="PF00378">
    <property type="entry name" value="ECH_1"/>
    <property type="match status" value="1"/>
</dbReference>
<dbReference type="AlphaFoldDB" id="A0A2A2LH69"/>
<name>A0A2A2LH69_9BILA</name>
<dbReference type="CDD" id="cd06558">
    <property type="entry name" value="crotonase-like"/>
    <property type="match status" value="1"/>
</dbReference>
<dbReference type="Gene3D" id="1.20.80.10">
    <property type="match status" value="1"/>
</dbReference>
<dbReference type="SUPFAM" id="SSF52096">
    <property type="entry name" value="ClpP/crotonase"/>
    <property type="match status" value="1"/>
</dbReference>
<dbReference type="Gene3D" id="1.10.12.10">
    <property type="entry name" value="Lyase 2-enoyl-coa Hydratase, Chain A, domain 2"/>
    <property type="match status" value="1"/>
</dbReference>
<protein>
    <recommendedName>
        <fullName evidence="4">ACB domain-containing protein</fullName>
    </recommendedName>
</protein>
<dbReference type="InterPro" id="IPR001753">
    <property type="entry name" value="Enoyl-CoA_hydra/iso"/>
</dbReference>
<dbReference type="InterPro" id="IPR014352">
    <property type="entry name" value="FERM/acyl-CoA-bd_prot_sf"/>
</dbReference>
<dbReference type="Pfam" id="PF00887">
    <property type="entry name" value="ACBP"/>
    <property type="match status" value="1"/>
</dbReference>
<proteinExistence type="predicted"/>
<dbReference type="Proteomes" id="UP000218231">
    <property type="component" value="Unassembled WGS sequence"/>
</dbReference>
<evidence type="ECO:0000256" key="3">
    <source>
        <dbReference type="ARBA" id="ARBA00023235"/>
    </source>
</evidence>
<dbReference type="STRING" id="2018661.A0A2A2LH69"/>
<dbReference type="Gene3D" id="3.90.226.10">
    <property type="entry name" value="2-enoyl-CoA Hydratase, Chain A, domain 1"/>
    <property type="match status" value="1"/>
</dbReference>
<gene>
    <name evidence="5" type="ORF">WR25_21297</name>
</gene>
<comment type="caution">
    <text evidence="5">The sequence shown here is derived from an EMBL/GenBank/DDBJ whole genome shotgun (WGS) entry which is preliminary data.</text>
</comment>
<accession>A0A2A2LH69</accession>
<comment type="subcellular location">
    <subcellularLocation>
        <location evidence="1">Peroxisome</location>
    </subcellularLocation>
</comment>
<evidence type="ECO:0000259" key="4">
    <source>
        <dbReference type="PROSITE" id="PS51228"/>
    </source>
</evidence>
<dbReference type="FunFam" id="3.90.226.10:FF:000084">
    <property type="entry name" value="Enoyl-CoA delta isomerase 2, mitochondrial"/>
    <property type="match status" value="1"/>
</dbReference>
<evidence type="ECO:0000313" key="5">
    <source>
        <dbReference type="EMBL" id="PAV85490.1"/>
    </source>
</evidence>
<dbReference type="PANTHER" id="PTHR43684:SF1">
    <property type="entry name" value="ENOYL-COA DELTA ISOMERASE 2"/>
    <property type="match status" value="1"/>
</dbReference>
<dbReference type="GO" id="GO:0005777">
    <property type="term" value="C:peroxisome"/>
    <property type="evidence" value="ECO:0007669"/>
    <property type="project" value="UniProtKB-SubCell"/>
</dbReference>
<evidence type="ECO:0000256" key="2">
    <source>
        <dbReference type="ARBA" id="ARBA00023140"/>
    </source>
</evidence>
<evidence type="ECO:0000256" key="1">
    <source>
        <dbReference type="ARBA" id="ARBA00004275"/>
    </source>
</evidence>
<dbReference type="EMBL" id="LIAE01006764">
    <property type="protein sequence ID" value="PAV85490.1"/>
    <property type="molecule type" value="Genomic_DNA"/>
</dbReference>
<dbReference type="InterPro" id="IPR035984">
    <property type="entry name" value="Acyl-CoA-binding_sf"/>
</dbReference>
<dbReference type="InterPro" id="IPR029045">
    <property type="entry name" value="ClpP/crotonase-like_dom_sf"/>
</dbReference>
<dbReference type="PROSITE" id="PS51228">
    <property type="entry name" value="ACB_2"/>
    <property type="match status" value="1"/>
</dbReference>
<dbReference type="GO" id="GO:0004165">
    <property type="term" value="F:delta(3)-delta(2)-enoyl-CoA isomerase activity"/>
    <property type="evidence" value="ECO:0007669"/>
    <property type="project" value="UniProtKB-ARBA"/>
</dbReference>
<dbReference type="InterPro" id="IPR000582">
    <property type="entry name" value="Acyl-CoA-binding_protein"/>
</dbReference>
<feature type="domain" description="ACB" evidence="4">
    <location>
        <begin position="30"/>
        <end position="115"/>
    </location>
</feature>
<dbReference type="PRINTS" id="PR00689">
    <property type="entry name" value="ACOABINDINGP"/>
</dbReference>
<keyword evidence="2" id="KW-0576">Peroxisome</keyword>
<dbReference type="PANTHER" id="PTHR43684">
    <property type="match status" value="1"/>
</dbReference>
<sequence>MLTPLRKIAVQCVATKNFNGIHGRRWLSSAQDAFERAQADLKKLPEEPDNEIKLRIYALFKQATSGDVTGSRPGMMDFVGRAKFDAWSQLKGTAQDDAKKKYAELVTSLRGVAAEQQTSSGASVLGLDPVSGLDLSIEDKIFKITLNRPSKFNALTLEMYKGLTDALNAASKDKSTTVTVITGTGKYYCSGNDLSNFAALATAGKEEIRKTAEMAGTVMQAYVQAYIDHEKPLVSLINGPAVGISVTVLPLFDLVLASDAATFHTPFAALGQSPEACSSYTFPHLMGQLNAAEILLVGKKITAEEAQRRGLVNQVFPDTEFAASASKIVSAFSKLPPQSAKICKKLLRDPHRQKLTEINAIETETIKERWQSSECHAAIAAFMSRSKK</sequence>
<dbReference type="SUPFAM" id="SSF47027">
    <property type="entry name" value="Acyl-CoA binding protein"/>
    <property type="match status" value="1"/>
</dbReference>
<keyword evidence="3" id="KW-0413">Isomerase</keyword>
<keyword evidence="6" id="KW-1185">Reference proteome</keyword>
<organism evidence="5 6">
    <name type="scientific">Diploscapter pachys</name>
    <dbReference type="NCBI Taxonomy" id="2018661"/>
    <lineage>
        <taxon>Eukaryota</taxon>
        <taxon>Metazoa</taxon>
        <taxon>Ecdysozoa</taxon>
        <taxon>Nematoda</taxon>
        <taxon>Chromadorea</taxon>
        <taxon>Rhabditida</taxon>
        <taxon>Rhabditina</taxon>
        <taxon>Rhabditomorpha</taxon>
        <taxon>Rhabditoidea</taxon>
        <taxon>Rhabditidae</taxon>
        <taxon>Diploscapter</taxon>
    </lineage>
</organism>
<evidence type="ECO:0000313" key="6">
    <source>
        <dbReference type="Proteomes" id="UP000218231"/>
    </source>
</evidence>
<reference evidence="5 6" key="1">
    <citation type="journal article" date="2017" name="Curr. Biol.">
        <title>Genome architecture and evolution of a unichromosomal asexual nematode.</title>
        <authorList>
            <person name="Fradin H."/>
            <person name="Zegar C."/>
            <person name="Gutwein M."/>
            <person name="Lucas J."/>
            <person name="Kovtun M."/>
            <person name="Corcoran D."/>
            <person name="Baugh L.R."/>
            <person name="Kiontke K."/>
            <person name="Gunsalus K."/>
            <person name="Fitch D.H."/>
            <person name="Piano F."/>
        </authorList>
    </citation>
    <scope>NUCLEOTIDE SEQUENCE [LARGE SCALE GENOMIC DNA]</scope>
    <source>
        <strain evidence="5">PF1309</strain>
    </source>
</reference>
<dbReference type="OrthoDB" id="409763at2759"/>
<dbReference type="InterPro" id="IPR051053">
    <property type="entry name" value="ECH/Chromodomain_protein"/>
</dbReference>